<evidence type="ECO:0000313" key="11">
    <source>
        <dbReference type="Proteomes" id="UP000325577"/>
    </source>
</evidence>
<gene>
    <name evidence="10" type="ORF">F0562_032767</name>
</gene>
<reference evidence="10 11" key="1">
    <citation type="submission" date="2019-09" db="EMBL/GenBank/DDBJ databases">
        <title>A chromosome-level genome assembly of the Chinese tupelo Nyssa sinensis.</title>
        <authorList>
            <person name="Yang X."/>
            <person name="Kang M."/>
            <person name="Yang Y."/>
            <person name="Xiong H."/>
            <person name="Wang M."/>
            <person name="Zhang Z."/>
            <person name="Wang Z."/>
            <person name="Wu H."/>
            <person name="Ma T."/>
            <person name="Liu J."/>
            <person name="Xi Z."/>
        </authorList>
    </citation>
    <scope>NUCLEOTIDE SEQUENCE [LARGE SCALE GENOMIC DNA]</scope>
    <source>
        <strain evidence="10">J267</strain>
        <tissue evidence="10">Leaf</tissue>
    </source>
</reference>
<dbReference type="OrthoDB" id="40134at2759"/>
<keyword evidence="11" id="KW-1185">Reference proteome</keyword>
<keyword evidence="5 8" id="KW-1133">Transmembrane helix</keyword>
<keyword evidence="3 8" id="KW-0812">Transmembrane</keyword>
<name>A0A5J5AQW5_9ASTE</name>
<evidence type="ECO:0000313" key="10">
    <source>
        <dbReference type="EMBL" id="KAA8532734.1"/>
    </source>
</evidence>
<evidence type="ECO:0000256" key="1">
    <source>
        <dbReference type="ARBA" id="ARBA00004370"/>
    </source>
</evidence>
<dbReference type="AlphaFoldDB" id="A0A5J5AQW5"/>
<dbReference type="Pfam" id="PF01490">
    <property type="entry name" value="Aa_trans"/>
    <property type="match status" value="1"/>
</dbReference>
<dbReference type="InterPro" id="IPR013057">
    <property type="entry name" value="AA_transpt_TM"/>
</dbReference>
<accession>A0A5J5AQW5</accession>
<evidence type="ECO:0000259" key="9">
    <source>
        <dbReference type="Pfam" id="PF01490"/>
    </source>
</evidence>
<evidence type="ECO:0000256" key="2">
    <source>
        <dbReference type="ARBA" id="ARBA00022448"/>
    </source>
</evidence>
<evidence type="ECO:0000256" key="4">
    <source>
        <dbReference type="ARBA" id="ARBA00022970"/>
    </source>
</evidence>
<comment type="subcellular location">
    <subcellularLocation>
        <location evidence="1">Membrane</location>
    </subcellularLocation>
</comment>
<sequence>MSNHRLEQVENELGSLAAGQKELQQAMRASEERLLKHMENMFACFSTHSGGHDDDAESSCGPYRSPSGGIEALLHPKSRSWTFHAMMTWKIQPCGFVRWSNSSNSNARKRDVTTNLKIAQERMRKYYDEKRMERTFQMIQLHECVSGIRFDRYYDLGRHAFGPKLGPWIVLPQQLIVQIFVHKLNDLDNRFSGLIIHTVIKWGSDCSFSTVVWVGCLSRGQIENVSYAYKKTSGADYMFRVFNALVQISFAYAGHAVVLEIQATIPSTPEKPSKVPMWKGSVGAYFIHAICYFPVSLIGHWAMGQDV</sequence>
<evidence type="ECO:0000256" key="7">
    <source>
        <dbReference type="SAM" id="Coils"/>
    </source>
</evidence>
<evidence type="ECO:0000256" key="3">
    <source>
        <dbReference type="ARBA" id="ARBA00022692"/>
    </source>
</evidence>
<keyword evidence="2" id="KW-0813">Transport</keyword>
<dbReference type="Proteomes" id="UP000325577">
    <property type="component" value="Linkage Group LG19"/>
</dbReference>
<dbReference type="GO" id="GO:0006865">
    <property type="term" value="P:amino acid transport"/>
    <property type="evidence" value="ECO:0007669"/>
    <property type="project" value="UniProtKB-KW"/>
</dbReference>
<evidence type="ECO:0000256" key="5">
    <source>
        <dbReference type="ARBA" id="ARBA00022989"/>
    </source>
</evidence>
<feature type="domain" description="Amino acid transporter transmembrane" evidence="9">
    <location>
        <begin position="207"/>
        <end position="307"/>
    </location>
</feature>
<dbReference type="PANTHER" id="PTHR48017">
    <property type="entry name" value="OS05G0424000 PROTEIN-RELATED"/>
    <property type="match status" value="1"/>
</dbReference>
<dbReference type="EMBL" id="CM018042">
    <property type="protein sequence ID" value="KAA8532734.1"/>
    <property type="molecule type" value="Genomic_DNA"/>
</dbReference>
<evidence type="ECO:0000256" key="8">
    <source>
        <dbReference type="SAM" id="Phobius"/>
    </source>
</evidence>
<keyword evidence="7" id="KW-0175">Coiled coil</keyword>
<organism evidence="10 11">
    <name type="scientific">Nyssa sinensis</name>
    <dbReference type="NCBI Taxonomy" id="561372"/>
    <lineage>
        <taxon>Eukaryota</taxon>
        <taxon>Viridiplantae</taxon>
        <taxon>Streptophyta</taxon>
        <taxon>Embryophyta</taxon>
        <taxon>Tracheophyta</taxon>
        <taxon>Spermatophyta</taxon>
        <taxon>Magnoliopsida</taxon>
        <taxon>eudicotyledons</taxon>
        <taxon>Gunneridae</taxon>
        <taxon>Pentapetalae</taxon>
        <taxon>asterids</taxon>
        <taxon>Cornales</taxon>
        <taxon>Nyssaceae</taxon>
        <taxon>Nyssa</taxon>
    </lineage>
</organism>
<protein>
    <recommendedName>
        <fullName evidence="9">Amino acid transporter transmembrane domain-containing protein</fullName>
    </recommendedName>
</protein>
<keyword evidence="6 8" id="KW-0472">Membrane</keyword>
<feature type="coiled-coil region" evidence="7">
    <location>
        <begin position="6"/>
        <end position="40"/>
    </location>
</feature>
<feature type="transmembrane region" description="Helical" evidence="8">
    <location>
        <begin position="282"/>
        <end position="303"/>
    </location>
</feature>
<evidence type="ECO:0000256" key="6">
    <source>
        <dbReference type="ARBA" id="ARBA00023136"/>
    </source>
</evidence>
<dbReference type="GO" id="GO:0016020">
    <property type="term" value="C:membrane"/>
    <property type="evidence" value="ECO:0007669"/>
    <property type="project" value="UniProtKB-SubCell"/>
</dbReference>
<proteinExistence type="predicted"/>
<keyword evidence="4" id="KW-0029">Amino-acid transport</keyword>